<proteinExistence type="predicted"/>
<reference evidence="2 3" key="1">
    <citation type="submission" date="2020-08" db="EMBL/GenBank/DDBJ databases">
        <title>Genomic Encyclopedia of Type Strains, Phase IV (KMG-IV): sequencing the most valuable type-strain genomes for metagenomic binning, comparative biology and taxonomic classification.</title>
        <authorList>
            <person name="Goeker M."/>
        </authorList>
    </citation>
    <scope>NUCLEOTIDE SEQUENCE [LARGE SCALE GENOMIC DNA]</scope>
    <source>
        <strain evidence="2 3">DSM 103733</strain>
    </source>
</reference>
<evidence type="ECO:0000313" key="3">
    <source>
        <dbReference type="Proteomes" id="UP000538666"/>
    </source>
</evidence>
<comment type="caution">
    <text evidence="2">The sequence shown here is derived from an EMBL/GenBank/DDBJ whole genome shotgun (WGS) entry which is preliminary data.</text>
</comment>
<dbReference type="OrthoDB" id="3242664at2"/>
<organism evidence="2 3">
    <name type="scientific">Silvibacterium bohemicum</name>
    <dbReference type="NCBI Taxonomy" id="1577686"/>
    <lineage>
        <taxon>Bacteria</taxon>
        <taxon>Pseudomonadati</taxon>
        <taxon>Acidobacteriota</taxon>
        <taxon>Terriglobia</taxon>
        <taxon>Terriglobales</taxon>
        <taxon>Acidobacteriaceae</taxon>
        <taxon>Silvibacterium</taxon>
    </lineage>
</organism>
<feature type="domain" description="ABC-three component systems C-terminal" evidence="1">
    <location>
        <begin position="228"/>
        <end position="354"/>
    </location>
</feature>
<dbReference type="AlphaFoldDB" id="A0A841JSH2"/>
<dbReference type="Proteomes" id="UP000538666">
    <property type="component" value="Unassembled WGS sequence"/>
</dbReference>
<dbReference type="EMBL" id="JACHEK010000004">
    <property type="protein sequence ID" value="MBB6144352.1"/>
    <property type="molecule type" value="Genomic_DNA"/>
</dbReference>
<accession>A0A841JSH2</accession>
<sequence>MAGPPSTAPITAHPALGKLDPHVVASGPAIPPIERVALFSEEQWEHFTDEWAASLTDYAKVERASGAGDKGCDIVAFPVEGGAVWDNYQCKHYDKPLTPTDIWLELGKICHYSFIGEYTVPRKYRFVAPRNVGTKLASYFRRPATLKAELLKIWDDKCKDDIKSVPVPLTAELREHIEKIDFGIFGYLPVLDLIDQHKKTPHFVARFGLGLPARSPVDPPPGIPTADETRYVQQLFEAYSDNKGRQITISQDLPVSLQKHFNRSRESFYSAEALRNFSRDNLPSGEFENLQEQIYTGVADTCEGVHACGLTRLIATTNRAADLSITSSPLMGKTEITDLHGICHQLANVDRLTWVVEKDGEDVDS</sequence>
<protein>
    <recommendedName>
        <fullName evidence="1">ABC-three component systems C-terminal domain-containing protein</fullName>
    </recommendedName>
</protein>
<dbReference type="InterPro" id="IPR046914">
    <property type="entry name" value="ABC-3C_CTD6"/>
</dbReference>
<dbReference type="RefSeq" id="WP_050059014.1">
    <property type="nucleotide sequence ID" value="NZ_JACHEK010000004.1"/>
</dbReference>
<gene>
    <name evidence="2" type="ORF">HNQ77_002304</name>
</gene>
<evidence type="ECO:0000259" key="1">
    <source>
        <dbReference type="Pfam" id="PF20282"/>
    </source>
</evidence>
<evidence type="ECO:0000313" key="2">
    <source>
        <dbReference type="EMBL" id="MBB6144352.1"/>
    </source>
</evidence>
<keyword evidence="3" id="KW-1185">Reference proteome</keyword>
<name>A0A841JSH2_9BACT</name>
<dbReference type="Pfam" id="PF20282">
    <property type="entry name" value="CTD6"/>
    <property type="match status" value="1"/>
</dbReference>